<organism evidence="1 2">
    <name type="scientific">Nonomuraea maritima</name>
    <dbReference type="NCBI Taxonomy" id="683260"/>
    <lineage>
        <taxon>Bacteria</taxon>
        <taxon>Bacillati</taxon>
        <taxon>Actinomycetota</taxon>
        <taxon>Actinomycetes</taxon>
        <taxon>Streptosporangiales</taxon>
        <taxon>Streptosporangiaceae</taxon>
        <taxon>Nonomuraea</taxon>
    </lineage>
</organism>
<evidence type="ECO:0000313" key="1">
    <source>
        <dbReference type="EMBL" id="SDL61523.1"/>
    </source>
</evidence>
<dbReference type="AlphaFoldDB" id="A0A1G9LIA3"/>
<reference evidence="1 2" key="1">
    <citation type="submission" date="2016-10" db="EMBL/GenBank/DDBJ databases">
        <authorList>
            <person name="de Groot N.N."/>
        </authorList>
    </citation>
    <scope>NUCLEOTIDE SEQUENCE [LARGE SCALE GENOMIC DNA]</scope>
    <source>
        <strain evidence="1 2">CGMCC 4.5681</strain>
    </source>
</reference>
<dbReference type="Proteomes" id="UP000198683">
    <property type="component" value="Unassembled WGS sequence"/>
</dbReference>
<sequence length="196" mass="21368">MIAVWIFYGGALTMRKEKFTVQSLVKGNRRRTGLVAAVVLAGGLLTATPATAATAATEGVTAAAQTSAAARPSNGRILYDRYSGGRGRLTIKNGTSRDSVITLVKGKTKAISIYVRARSTASIKDVRDGTYRVYFTSGYRFDNARKRFTRSATYQRFDDRLRFVTTSTSYRIYTLSLQPVVGGNARSSAVNPKDFP</sequence>
<protein>
    <submittedName>
        <fullName evidence="1">Uncharacterized protein</fullName>
    </submittedName>
</protein>
<dbReference type="EMBL" id="FNFB01000025">
    <property type="protein sequence ID" value="SDL61523.1"/>
    <property type="molecule type" value="Genomic_DNA"/>
</dbReference>
<gene>
    <name evidence="1" type="ORF">SAMN05421874_12513</name>
</gene>
<accession>A0A1G9LIA3</accession>
<dbReference type="STRING" id="683260.SAMN05421874_12513"/>
<name>A0A1G9LIA3_9ACTN</name>
<evidence type="ECO:0000313" key="2">
    <source>
        <dbReference type="Proteomes" id="UP000198683"/>
    </source>
</evidence>
<proteinExistence type="predicted"/>
<keyword evidence="2" id="KW-1185">Reference proteome</keyword>